<dbReference type="InterPro" id="IPR029058">
    <property type="entry name" value="AB_hydrolase_fold"/>
</dbReference>
<dbReference type="AlphaFoldDB" id="A0A7S4ZTN1"/>
<organism evidence="3">
    <name type="scientific">Rhizobium rhizogenes</name>
    <name type="common">Agrobacterium rhizogenes</name>
    <dbReference type="NCBI Taxonomy" id="359"/>
    <lineage>
        <taxon>Bacteria</taxon>
        <taxon>Pseudomonadati</taxon>
        <taxon>Pseudomonadota</taxon>
        <taxon>Alphaproteobacteria</taxon>
        <taxon>Hyphomicrobiales</taxon>
        <taxon>Rhizobiaceae</taxon>
        <taxon>Rhizobium/Agrobacterium group</taxon>
        <taxon>Rhizobium</taxon>
    </lineage>
</organism>
<name>A0A7S4ZTN1_RHIRH</name>
<proteinExistence type="predicted"/>
<dbReference type="SUPFAM" id="SSF53474">
    <property type="entry name" value="alpha/beta-Hydrolases"/>
    <property type="match status" value="1"/>
</dbReference>
<reference evidence="3" key="1">
    <citation type="submission" date="2018-12" db="EMBL/GenBank/DDBJ databases">
        <title>Three Rhizobium rhizogenes strains isolated from the same crown gall tumor carry diverse plasmids.</title>
        <authorList>
            <person name="Pulawska J."/>
            <person name="Kuzmanovic N."/>
        </authorList>
    </citation>
    <scope>NUCLEOTIDE SEQUENCE</scope>
    <source>
        <strain evidence="3">Colt5.8</strain>
        <plasmid evidence="3">pColt5.8d</plasmid>
    </source>
</reference>
<keyword evidence="1" id="KW-0732">Signal</keyword>
<dbReference type="RefSeq" id="WP_200985150.1">
    <property type="nucleotide sequence ID" value="NZ_MK318974.1"/>
</dbReference>
<dbReference type="EMBL" id="MK318974">
    <property type="protein sequence ID" value="QCL10049.1"/>
    <property type="molecule type" value="Genomic_DNA"/>
</dbReference>
<dbReference type="InterPro" id="IPR010333">
    <property type="entry name" value="VirJ"/>
</dbReference>
<feature type="signal peptide" evidence="1">
    <location>
        <begin position="1"/>
        <end position="22"/>
    </location>
</feature>
<protein>
    <submittedName>
        <fullName evidence="3">Bacterial virulence family protein</fullName>
    </submittedName>
</protein>
<dbReference type="Gene3D" id="3.40.50.1820">
    <property type="entry name" value="alpha/beta hydrolase"/>
    <property type="match status" value="1"/>
</dbReference>
<sequence>MILKYAAMFIAMLMIAGGPAEARQDGATARRLSSEITPPNLPLHLMNGKATKNTLAILYSGDGGWQDIDERVGSYLQNEGIPVVGLDSLRYFWSERTPQETAKDLGRIIDYYTKKVNVQHVLLIGYSFGADVMPASYSRLSREQKSKVREISLLSLSHKVDYVISIRGWLGLQTEGKGGNPVDDVRSITPEIIQCIYGKDDDHDNACPALHGTGAQVIGMSGGHHFGGDYDRLAQHIIASLKTLPSK</sequence>
<feature type="chain" id="PRO_5030773734" evidence="1">
    <location>
        <begin position="23"/>
        <end position="247"/>
    </location>
</feature>
<evidence type="ECO:0000256" key="1">
    <source>
        <dbReference type="SAM" id="SignalP"/>
    </source>
</evidence>
<evidence type="ECO:0000313" key="3">
    <source>
        <dbReference type="EMBL" id="QCL10049.1"/>
    </source>
</evidence>
<dbReference type="InterPro" id="IPR011225">
    <property type="entry name" value="IV_sec_VirJ"/>
</dbReference>
<dbReference type="Pfam" id="PF06057">
    <property type="entry name" value="VirJ"/>
    <property type="match status" value="1"/>
</dbReference>
<feature type="domain" description="Bacterial virulence" evidence="2">
    <location>
        <begin position="54"/>
        <end position="243"/>
    </location>
</feature>
<dbReference type="PIRSF" id="PIRSF029063">
    <property type="entry name" value="IV_sec_VirJ"/>
    <property type="match status" value="1"/>
</dbReference>
<geneLocation type="plasmid" evidence="3">
    <name>pColt5.8d</name>
</geneLocation>
<accession>A0A7S4ZTN1</accession>
<keyword evidence="3" id="KW-0614">Plasmid</keyword>
<evidence type="ECO:0000259" key="2">
    <source>
        <dbReference type="Pfam" id="PF06057"/>
    </source>
</evidence>
<gene>
    <name evidence="3" type="ORF">pC5.8d_746</name>
</gene>